<comment type="caution">
    <text evidence="3">The sequence shown here is derived from an EMBL/GenBank/DDBJ whole genome shotgun (WGS) entry which is preliminary data.</text>
</comment>
<dbReference type="AlphaFoldDB" id="A0A1B7ZEA9"/>
<dbReference type="PROSITE" id="PS51257">
    <property type="entry name" value="PROKAR_LIPOPROTEIN"/>
    <property type="match status" value="1"/>
</dbReference>
<protein>
    <submittedName>
        <fullName evidence="3">Deoxyuridine 5'-triphosphate nucleotidohydrolase</fullName>
    </submittedName>
</protein>
<evidence type="ECO:0000313" key="3">
    <source>
        <dbReference type="EMBL" id="OBR41883.1"/>
    </source>
</evidence>
<keyword evidence="3" id="KW-0378">Hydrolase</keyword>
<proteinExistence type="predicted"/>
<accession>A0A1B7ZEA9</accession>
<dbReference type="Pfam" id="PF14125">
    <property type="entry name" value="DUF4292"/>
    <property type="match status" value="1"/>
</dbReference>
<sequence length="261" mass="29877">MIKFFKSTNLMKSLLILCIVFMASCKSTKVVSGGSVDDKLPAKSVIRAHYQNETKFKSLSGKVRISYSDGDNAQNVSVSLRMEKDKAIWMSAPLGIVKAYITPDRVSFYNKLENEYFDGDFSYLSDLLGTDVDFSILQNLLTGQAIVDLREEKYGIDISEDTYRLTPKMQEVLYKTLFSIEPKNFKMALQQIAQPLEKRLLEISYKNYQKIDNEILPNEIIIRAITKDSENIIELEFRNIELNGAVNFPYSIPKGYKEIEL</sequence>
<dbReference type="KEGG" id="mart:BTR34_08745"/>
<dbReference type="InterPro" id="IPR025634">
    <property type="entry name" value="DUF4292"/>
</dbReference>
<dbReference type="EMBL" id="LZFP01000001">
    <property type="protein sequence ID" value="OBR41883.1"/>
    <property type="molecule type" value="Genomic_DNA"/>
</dbReference>
<organism evidence="3 4">
    <name type="scientific">Maribacter hydrothermalis</name>
    <dbReference type="NCBI Taxonomy" id="1836467"/>
    <lineage>
        <taxon>Bacteria</taxon>
        <taxon>Pseudomonadati</taxon>
        <taxon>Bacteroidota</taxon>
        <taxon>Flavobacteriia</taxon>
        <taxon>Flavobacteriales</taxon>
        <taxon>Flavobacteriaceae</taxon>
        <taxon>Maribacter</taxon>
    </lineage>
</organism>
<feature type="signal peptide" evidence="2">
    <location>
        <begin position="1"/>
        <end position="22"/>
    </location>
</feature>
<reference evidence="4" key="1">
    <citation type="submission" date="2016-06" db="EMBL/GenBank/DDBJ databases">
        <authorList>
            <person name="Zhan P."/>
        </authorList>
    </citation>
    <scope>NUCLEOTIDE SEQUENCE [LARGE SCALE GENOMIC DNA]</scope>
    <source>
        <strain evidence="4">T28</strain>
    </source>
</reference>
<dbReference type="STRING" id="1836467.BTR34_08745"/>
<keyword evidence="1 2" id="KW-0732">Signal</keyword>
<dbReference type="InterPro" id="IPR029046">
    <property type="entry name" value="LolA/LolB/LppX"/>
</dbReference>
<dbReference type="GO" id="GO:0016787">
    <property type="term" value="F:hydrolase activity"/>
    <property type="evidence" value="ECO:0007669"/>
    <property type="project" value="UniProtKB-KW"/>
</dbReference>
<keyword evidence="4" id="KW-1185">Reference proteome</keyword>
<evidence type="ECO:0000256" key="1">
    <source>
        <dbReference type="ARBA" id="ARBA00022729"/>
    </source>
</evidence>
<dbReference type="Gene3D" id="2.50.20.10">
    <property type="entry name" value="Lipoprotein localisation LolA/LolB/LppX"/>
    <property type="match status" value="1"/>
</dbReference>
<dbReference type="OrthoDB" id="849114at2"/>
<evidence type="ECO:0000256" key="2">
    <source>
        <dbReference type="SAM" id="SignalP"/>
    </source>
</evidence>
<name>A0A1B7ZEA9_9FLAO</name>
<evidence type="ECO:0000313" key="4">
    <source>
        <dbReference type="Proteomes" id="UP000092164"/>
    </source>
</evidence>
<dbReference type="Proteomes" id="UP000092164">
    <property type="component" value="Unassembled WGS sequence"/>
</dbReference>
<feature type="chain" id="PRO_5008602570" evidence="2">
    <location>
        <begin position="23"/>
        <end position="261"/>
    </location>
</feature>
<gene>
    <name evidence="3" type="ORF">A9200_00390</name>
</gene>
<dbReference type="SUPFAM" id="SSF89392">
    <property type="entry name" value="Prokaryotic lipoproteins and lipoprotein localization factors"/>
    <property type="match status" value="1"/>
</dbReference>